<accession>A0ABR3Q9C3</accession>
<protein>
    <submittedName>
        <fullName evidence="2">Reticulon-4-interacting protein 1, mitochondrial</fullName>
    </submittedName>
</protein>
<dbReference type="Gene3D" id="3.90.180.10">
    <property type="entry name" value="Medium-chain alcohol dehydrogenases, catalytic domain"/>
    <property type="match status" value="1"/>
</dbReference>
<evidence type="ECO:0000313" key="3">
    <source>
        <dbReference type="Proteomes" id="UP001565368"/>
    </source>
</evidence>
<dbReference type="EMBL" id="JBBXJM010000002">
    <property type="protein sequence ID" value="KAL1411245.1"/>
    <property type="molecule type" value="Genomic_DNA"/>
</dbReference>
<dbReference type="Proteomes" id="UP001565368">
    <property type="component" value="Unassembled WGS sequence"/>
</dbReference>
<feature type="domain" description="Enoyl reductase (ER)" evidence="1">
    <location>
        <begin position="15"/>
        <end position="331"/>
    </location>
</feature>
<dbReference type="SUPFAM" id="SSF50129">
    <property type="entry name" value="GroES-like"/>
    <property type="match status" value="1"/>
</dbReference>
<dbReference type="InterPro" id="IPR020843">
    <property type="entry name" value="ER"/>
</dbReference>
<dbReference type="InterPro" id="IPR011032">
    <property type="entry name" value="GroES-like_sf"/>
</dbReference>
<proteinExistence type="predicted"/>
<dbReference type="GeneID" id="95983239"/>
<evidence type="ECO:0000259" key="1">
    <source>
        <dbReference type="SMART" id="SM00829"/>
    </source>
</evidence>
<comment type="caution">
    <text evidence="2">The sequence shown here is derived from an EMBL/GenBank/DDBJ whole genome shotgun (WGS) entry which is preliminary data.</text>
</comment>
<gene>
    <name evidence="2" type="primary">RTN4IP1</name>
    <name evidence="2" type="ORF">Q8F55_002196</name>
</gene>
<keyword evidence="3" id="KW-1185">Reference proteome</keyword>
<dbReference type="RefSeq" id="XP_069211189.1">
    <property type="nucleotide sequence ID" value="XM_069350803.1"/>
</dbReference>
<dbReference type="Pfam" id="PF13602">
    <property type="entry name" value="ADH_zinc_N_2"/>
    <property type="match status" value="1"/>
</dbReference>
<dbReference type="SUPFAM" id="SSF51735">
    <property type="entry name" value="NAD(P)-binding Rossmann-fold domains"/>
    <property type="match status" value="1"/>
</dbReference>
<evidence type="ECO:0000313" key="2">
    <source>
        <dbReference type="EMBL" id="KAL1411245.1"/>
    </source>
</evidence>
<dbReference type="PANTHER" id="PTHR11695">
    <property type="entry name" value="ALCOHOL DEHYDROGENASE RELATED"/>
    <property type="match status" value="1"/>
</dbReference>
<organism evidence="2 3">
    <name type="scientific">Vanrija albida</name>
    <dbReference type="NCBI Taxonomy" id="181172"/>
    <lineage>
        <taxon>Eukaryota</taxon>
        <taxon>Fungi</taxon>
        <taxon>Dikarya</taxon>
        <taxon>Basidiomycota</taxon>
        <taxon>Agaricomycotina</taxon>
        <taxon>Tremellomycetes</taxon>
        <taxon>Trichosporonales</taxon>
        <taxon>Trichosporonaceae</taxon>
        <taxon>Vanrija</taxon>
    </lineage>
</organism>
<dbReference type="Gene3D" id="3.40.50.720">
    <property type="entry name" value="NAD(P)-binding Rossmann-like Domain"/>
    <property type="match status" value="1"/>
</dbReference>
<dbReference type="PANTHER" id="PTHR11695:SF647">
    <property type="entry name" value="ENOYL REDUCTASE (ER) DOMAIN-CONTAINING PROTEIN"/>
    <property type="match status" value="1"/>
</dbReference>
<dbReference type="InterPro" id="IPR036291">
    <property type="entry name" value="NAD(P)-bd_dom_sf"/>
</dbReference>
<dbReference type="InterPro" id="IPR050700">
    <property type="entry name" value="YIM1/Zinc_Alcohol_DH_Fams"/>
</dbReference>
<reference evidence="2 3" key="1">
    <citation type="submission" date="2023-08" db="EMBL/GenBank/DDBJ databases">
        <title>Annotated Genome Sequence of Vanrija albida AlHP1.</title>
        <authorList>
            <person name="Herzog R."/>
        </authorList>
    </citation>
    <scope>NUCLEOTIDE SEQUENCE [LARGE SCALE GENOMIC DNA]</scope>
    <source>
        <strain evidence="2 3">AlHP1</strain>
    </source>
</reference>
<name>A0ABR3Q9C3_9TREE</name>
<dbReference type="CDD" id="cd05289">
    <property type="entry name" value="MDR_like_2"/>
    <property type="match status" value="1"/>
</dbReference>
<dbReference type="SMART" id="SM00829">
    <property type="entry name" value="PKS_ER"/>
    <property type="match status" value="1"/>
</dbReference>
<sequence>MATTDIKTVLQPDPASPALQLTSLPAPVYDPAGDAALVRVHAASPCKGELGWEVAFPSLFPKDRLRIPGTEGAGVVVSAPASSAFKTGDDVFFRLDARYPGALRELTLVPLSFLAAKPAQLSWTEAAATPLSSLTAYQGLFSQSAELDGGALADGAEAEKQKNKGKTVLITGASGGVGSWALKLAAAAGVGRIIGVCSASKAAAATGYGATEVVAYNGDGVAQWVAKNGGSVDLILDAAGSDLGALWPALRAGGSFLSVAADPSATKPEGATPGKAAWFLVDPSGKDLTEIARLITARGWTPLVDSVVPFEEVQAAYEKTDGGRTNGKVVVTVP</sequence>